<dbReference type="EMBL" id="AAZO01005092">
    <property type="status" value="NOT_ANNOTATED_CDS"/>
    <property type="molecule type" value="Genomic_DNA"/>
</dbReference>
<accession>E0VSA1</accession>
<reference evidence="4" key="3">
    <citation type="submission" date="2021-02" db="UniProtKB">
        <authorList>
            <consortium name="EnsemblMetazoa"/>
        </authorList>
    </citation>
    <scope>IDENTIFICATION</scope>
    <source>
        <strain evidence="4">USDA</strain>
    </source>
</reference>
<dbReference type="PANTHER" id="PTHR46652">
    <property type="entry name" value="LEUCINE-RICH REPEAT AND IQ DOMAIN-CONTAINING PROTEIN 1-RELATED"/>
    <property type="match status" value="1"/>
</dbReference>
<dbReference type="SMART" id="SM00365">
    <property type="entry name" value="LRR_SD22"/>
    <property type="match status" value="3"/>
</dbReference>
<reference evidence="3" key="1">
    <citation type="submission" date="2007-04" db="EMBL/GenBank/DDBJ databases">
        <title>Annotation of Pediculus humanus corporis strain USDA.</title>
        <authorList>
            <person name="Kirkness E."/>
            <person name="Hannick L."/>
            <person name="Hass B."/>
            <person name="Bruggner R."/>
            <person name="Lawson D."/>
            <person name="Bidwell S."/>
            <person name="Joardar V."/>
            <person name="Caler E."/>
            <person name="Walenz B."/>
            <person name="Inman J."/>
            <person name="Schobel S."/>
            <person name="Galinsky K."/>
            <person name="Amedeo P."/>
            <person name="Strausberg R."/>
        </authorList>
    </citation>
    <scope>NUCLEOTIDE SEQUENCE</scope>
    <source>
        <strain evidence="3">USDA</strain>
    </source>
</reference>
<dbReference type="PANTHER" id="PTHR46652:SF3">
    <property type="entry name" value="LEUCINE-RICH REPEAT-CONTAINING PROTEIN 9"/>
    <property type="match status" value="1"/>
</dbReference>
<sequence length="241" mass="28419">MVKLCAKYLIRKYKTNKCHLNSKKKNKDTDTQFLKTFTHLQLQNQYIECILQIDNCFNIRVLYLHQNLIRTIENMGNFPNLTHLYLQRNYINKLENLNVLKKLKKIYLGFNYIQVLEGMENLKEIKEIHIECQNLNAGDTIYFEPLSIINLGETLQVLNISNNYLTSIHGLQNLLSLKILDASNNYLFDLNEVANVVSNWLYLQELNLIGNEITRCRYYKDSIIFASNSLGNFFKILFDYL</sequence>
<dbReference type="SUPFAM" id="SSF52058">
    <property type="entry name" value="L domain-like"/>
    <property type="match status" value="1"/>
</dbReference>
<dbReference type="OMA" id="MNDMFIS"/>
<dbReference type="InterPro" id="IPR001611">
    <property type="entry name" value="Leu-rich_rpt"/>
</dbReference>
<gene>
    <name evidence="4" type="primary">8234318</name>
    <name evidence="3" type="ORF">Phum_PHUM414570</name>
</gene>
<reference evidence="3" key="2">
    <citation type="submission" date="2007-04" db="EMBL/GenBank/DDBJ databases">
        <title>The genome of the human body louse.</title>
        <authorList>
            <consortium name="The Human Body Louse Genome Consortium"/>
            <person name="Kirkness E."/>
            <person name="Walenz B."/>
            <person name="Hass B."/>
            <person name="Bruggner R."/>
            <person name="Strausberg R."/>
        </authorList>
    </citation>
    <scope>NUCLEOTIDE SEQUENCE</scope>
    <source>
        <strain evidence="3">USDA</strain>
    </source>
</reference>
<evidence type="ECO:0000256" key="2">
    <source>
        <dbReference type="ARBA" id="ARBA00022737"/>
    </source>
</evidence>
<dbReference type="RefSeq" id="XP_002428995.1">
    <property type="nucleotide sequence ID" value="XM_002428950.1"/>
</dbReference>
<dbReference type="EnsemblMetazoa" id="PHUM414570-RA">
    <property type="protein sequence ID" value="PHUM414570-PA"/>
    <property type="gene ID" value="PHUM414570"/>
</dbReference>
<dbReference type="CDD" id="cd21340">
    <property type="entry name" value="PPP1R42"/>
    <property type="match status" value="1"/>
</dbReference>
<dbReference type="InterPro" id="IPR032675">
    <property type="entry name" value="LRR_dom_sf"/>
</dbReference>
<dbReference type="VEuPathDB" id="VectorBase:PHUM414570"/>
<dbReference type="InterPro" id="IPR025875">
    <property type="entry name" value="Leu-rich_rpt_4"/>
</dbReference>
<proteinExistence type="predicted"/>
<dbReference type="Pfam" id="PF12799">
    <property type="entry name" value="LRR_4"/>
    <property type="match status" value="1"/>
</dbReference>
<dbReference type="InterPro" id="IPR050836">
    <property type="entry name" value="SDS22/Internalin_LRR"/>
</dbReference>
<evidence type="ECO:0000313" key="3">
    <source>
        <dbReference type="EMBL" id="EEB16257.1"/>
    </source>
</evidence>
<dbReference type="GeneID" id="8234318"/>
<keyword evidence="1" id="KW-0433">Leucine-rich repeat</keyword>
<dbReference type="PROSITE" id="PS51450">
    <property type="entry name" value="LRR"/>
    <property type="match status" value="4"/>
</dbReference>
<dbReference type="STRING" id="121224.E0VSA1"/>
<name>E0VSA1_PEDHC</name>
<dbReference type="EMBL" id="DS235748">
    <property type="protein sequence ID" value="EEB16257.1"/>
    <property type="molecule type" value="Genomic_DNA"/>
</dbReference>
<protein>
    <submittedName>
        <fullName evidence="3 4">Uncharacterized protein</fullName>
    </submittedName>
</protein>
<organism>
    <name type="scientific">Pediculus humanus subsp. corporis</name>
    <name type="common">Body louse</name>
    <dbReference type="NCBI Taxonomy" id="121224"/>
    <lineage>
        <taxon>Eukaryota</taxon>
        <taxon>Metazoa</taxon>
        <taxon>Ecdysozoa</taxon>
        <taxon>Arthropoda</taxon>
        <taxon>Hexapoda</taxon>
        <taxon>Insecta</taxon>
        <taxon>Pterygota</taxon>
        <taxon>Neoptera</taxon>
        <taxon>Paraneoptera</taxon>
        <taxon>Psocodea</taxon>
        <taxon>Troctomorpha</taxon>
        <taxon>Phthiraptera</taxon>
        <taxon>Anoplura</taxon>
        <taxon>Pediculidae</taxon>
        <taxon>Pediculus</taxon>
    </lineage>
</organism>
<evidence type="ECO:0000313" key="4">
    <source>
        <dbReference type="EnsemblMetazoa" id="PHUM414570-PA"/>
    </source>
</evidence>
<dbReference type="Gene3D" id="3.80.10.10">
    <property type="entry name" value="Ribonuclease Inhibitor"/>
    <property type="match status" value="2"/>
</dbReference>
<dbReference type="KEGG" id="phu:Phum_PHUM414570"/>
<evidence type="ECO:0000256" key="1">
    <source>
        <dbReference type="ARBA" id="ARBA00022614"/>
    </source>
</evidence>
<dbReference type="HOGENOM" id="CLU_062444_0_0_1"/>
<dbReference type="InParanoid" id="E0VSA1"/>
<keyword evidence="2" id="KW-0677">Repeat</keyword>
<evidence type="ECO:0000313" key="5">
    <source>
        <dbReference type="Proteomes" id="UP000009046"/>
    </source>
</evidence>
<keyword evidence="5" id="KW-1185">Reference proteome</keyword>
<dbReference type="eggNOG" id="KOG0531">
    <property type="taxonomic scope" value="Eukaryota"/>
</dbReference>
<dbReference type="Proteomes" id="UP000009046">
    <property type="component" value="Unassembled WGS sequence"/>
</dbReference>
<dbReference type="AlphaFoldDB" id="E0VSA1"/>
<dbReference type="CTD" id="8234318"/>
<dbReference type="OrthoDB" id="10262005at2759"/>